<protein>
    <submittedName>
        <fullName evidence="3">Helix-turn-helix domain-containing protein</fullName>
    </submittedName>
</protein>
<dbReference type="Pfam" id="PF12323">
    <property type="entry name" value="HTH_OrfB_IS605"/>
    <property type="match status" value="1"/>
</dbReference>
<dbReference type="Proteomes" id="UP001589532">
    <property type="component" value="Unassembled WGS sequence"/>
</dbReference>
<comment type="caution">
    <text evidence="3">The sequence shown here is derived from an EMBL/GenBank/DDBJ whole genome shotgun (WGS) entry which is preliminary data.</text>
</comment>
<sequence length="117" mass="13102">MQLRYTYRIDPSPAQRIALAKAFGCARVVFNDALALRNHAREAGLPFVADAELSRRVITQAKQTPGRAWLGEVSAVVLQQALADCTTAFRNFFASLSGKRQGPRMAPPRFRSRKDRR</sequence>
<dbReference type="EMBL" id="JBHMBW010000095">
    <property type="protein sequence ID" value="MFB9630324.1"/>
    <property type="molecule type" value="Genomic_DNA"/>
</dbReference>
<evidence type="ECO:0000313" key="4">
    <source>
        <dbReference type="Proteomes" id="UP001589532"/>
    </source>
</evidence>
<evidence type="ECO:0000259" key="2">
    <source>
        <dbReference type="Pfam" id="PF12323"/>
    </source>
</evidence>
<dbReference type="RefSeq" id="WP_378521090.1">
    <property type="nucleotide sequence ID" value="NZ_JBHMBW010000095.1"/>
</dbReference>
<evidence type="ECO:0000313" key="3">
    <source>
        <dbReference type="EMBL" id="MFB9630324.1"/>
    </source>
</evidence>
<name>A0ABV5SH51_9ACTN</name>
<feature type="domain" description="Transposase putative helix-turn-helix" evidence="2">
    <location>
        <begin position="1"/>
        <end position="44"/>
    </location>
</feature>
<gene>
    <name evidence="3" type="ORF">ACFFSA_45240</name>
</gene>
<keyword evidence="4" id="KW-1185">Reference proteome</keyword>
<accession>A0ABV5SH51</accession>
<organism evidence="3 4">
    <name type="scientific">Nonomuraea helvata</name>
    <dbReference type="NCBI Taxonomy" id="37484"/>
    <lineage>
        <taxon>Bacteria</taxon>
        <taxon>Bacillati</taxon>
        <taxon>Actinomycetota</taxon>
        <taxon>Actinomycetes</taxon>
        <taxon>Streptosporangiales</taxon>
        <taxon>Streptosporangiaceae</taxon>
        <taxon>Nonomuraea</taxon>
    </lineage>
</organism>
<feature type="non-terminal residue" evidence="3">
    <location>
        <position position="117"/>
    </location>
</feature>
<proteinExistence type="predicted"/>
<evidence type="ECO:0000256" key="1">
    <source>
        <dbReference type="SAM" id="MobiDB-lite"/>
    </source>
</evidence>
<reference evidence="3 4" key="1">
    <citation type="submission" date="2024-09" db="EMBL/GenBank/DDBJ databases">
        <authorList>
            <person name="Sun Q."/>
            <person name="Mori K."/>
        </authorList>
    </citation>
    <scope>NUCLEOTIDE SEQUENCE [LARGE SCALE GENOMIC DNA]</scope>
    <source>
        <strain evidence="3 4">JCM 3143</strain>
    </source>
</reference>
<dbReference type="InterPro" id="IPR021027">
    <property type="entry name" value="Transposase_put_HTH"/>
</dbReference>
<feature type="region of interest" description="Disordered" evidence="1">
    <location>
        <begin position="98"/>
        <end position="117"/>
    </location>
</feature>